<dbReference type="InterPro" id="IPR055414">
    <property type="entry name" value="LRR_R13L4/SHOC2-like"/>
</dbReference>
<evidence type="ECO:0000256" key="5">
    <source>
        <dbReference type="ARBA" id="ARBA00022490"/>
    </source>
</evidence>
<dbReference type="Gene3D" id="1.20.5.4130">
    <property type="match status" value="1"/>
</dbReference>
<evidence type="ECO:0000256" key="3">
    <source>
        <dbReference type="ARBA" id="ARBA00004496"/>
    </source>
</evidence>
<dbReference type="Gene3D" id="1.10.10.10">
    <property type="entry name" value="Winged helix-like DNA-binding domain superfamily/Winged helix DNA-binding domain"/>
    <property type="match status" value="2"/>
</dbReference>
<evidence type="ECO:0000256" key="11">
    <source>
        <dbReference type="ARBA" id="ARBA00022840"/>
    </source>
</evidence>
<feature type="domain" description="Disease resistance R13L4/SHOC-2-like LRR" evidence="17">
    <location>
        <begin position="527"/>
        <end position="713"/>
    </location>
</feature>
<dbReference type="Gene3D" id="3.40.50.300">
    <property type="entry name" value="P-loop containing nucleotide triphosphate hydrolases"/>
    <property type="match status" value="2"/>
</dbReference>
<sequence>MAYDAVISLILTLKQLVRLKPHWISDETRKMVDSVLESLEYFQDFLENTSKRRQDCGKVEELEREMKSAVNEAEDAIELKIYEIDKLEKGNAREALCETLSLLVEKIDDMKRNVMGSSFGTNEVQGYSNPTNEDLQTGNVAKLNPESVVVGLEDDLMRIIRRLKGSMSTREIIPILGMGGIGKTTLAKMAYDDPQIRNRFDIHVWVTISQEYQTRDLLLGVISCIFNEIKQGTDNELMDMIYKKLKGRRYLVVMDDIWSNEVWDLMSRTFPDDDNGSRIILTSRVKGVATHADPDTPPHEVSLLNADDSWKLLHDTVFGVVHVCPPELEDIGKQVAQKCQGLPLALLVVAGHLSKIERTQESWKDVAKSVSKVVANESDKCLGVLAMSYHYLPNHLKPCFLYMGIFPEDSDVNIDKLINLWVCEGFLWEELVGRDYLEDLVSRNLIMVRNRRFNGEWKTCGVHDLVRDLILREAEKEKFLQVTKDPSAKMHHVRRYSFHSGIYRNDWLESSSIDLTRTMHFFRGLGSKQVPLLACFKLLRVLSVVQYGFEDFPLVITKLVHLRYLQLRSCDDPHGSLSELYNLQVFIVGSLGYNPPTIHETIWQMKHLRHLKVGHSISLPKYPSNKLQNLEGLSCLRLSSCTFELFSAIPNLKTLKLRGSQKECQGEKMFEHLNSLACLKRLKQLKIRCKDLYLFPIPCKYTLPTSLRSLTLSYTFLPWEDMANIVKLPKLEVLKIKNYGFYGDVWRLNDGEIFNQLKFLLIRTNDLKHWKASSCNFPMLQRVVLRTCIYLEEIPKDFGEIYTLESIELYHCRRTAANSVNEIQEEQESMGNDCLSVLIDDCRCGFSHSNFEATYAAKTTLDNRVIRIAVNDVENVIELKMHEYNLLEHCSRVGLPRQPLCNDLPPLVDKIDFVKRRMMKFVTNEDLPSGDYLLGHSSSRRVASLTTTTTTTYPLLYENFPNVVVGLEDDLMKVMSRLTGPPSSREIVSILGMGGIGKTTLAKKVYHHPEVWSRFDVHIWVTLSQEYQTRDSLLGILSCIFQLKNEVQNETYQLAVRDEIKESGDDQLMDMIYKKLKYRRYLVIMDDIWSKGIWDLMTRIFPDDNNGSRIILTSRHKEVAEHADPDSNPHEMSLLNLDNSWKLLHDKVFGSQQDICPPELEKIGKQAAQKCQGLPLALLVVAGHLSKISRTQECWDDVAKTISKIVASEPDKCLRVLSMRVFPEDFVIATERLIQLWVAEGFLRHERLKSMEQVGQECLEDLISRNLILVRKRRFNGELITCGVHDLVLDLILRQGEKEKFLKVTRTHDVITRFIDTASKPHVHRYSSHSRISQGDCWNSTSSLTRTLYLFNGLKHAPRPSKQIPFLARFKLLRVLAILHYTFQDFPLEITKLVHLRYLEFNCHLNIRALQPAEFDFRTTL</sequence>
<dbReference type="PRINTS" id="PR00364">
    <property type="entry name" value="DISEASERSIST"/>
</dbReference>
<comment type="subcellular location">
    <subcellularLocation>
        <location evidence="3">Cytoplasm</location>
    </subcellularLocation>
    <subcellularLocation>
        <location evidence="2">Membrane</location>
        <topology evidence="2">Peripheral membrane protein</topology>
    </subcellularLocation>
</comment>
<feature type="domain" description="Disease resistance protein winged helix" evidence="16">
    <location>
        <begin position="1221"/>
        <end position="1292"/>
    </location>
</feature>
<evidence type="ECO:0000256" key="9">
    <source>
        <dbReference type="ARBA" id="ARBA00022741"/>
    </source>
</evidence>
<dbReference type="GO" id="GO:0051607">
    <property type="term" value="P:defense response to virus"/>
    <property type="evidence" value="ECO:0007669"/>
    <property type="project" value="UniProtKB-ARBA"/>
</dbReference>
<keyword evidence="13" id="KW-0472">Membrane</keyword>
<dbReference type="Pfam" id="PF00931">
    <property type="entry name" value="NB-ARC"/>
    <property type="match status" value="2"/>
</dbReference>
<name>A0A9J5Y3A7_SOLCO</name>
<keyword evidence="6" id="KW-0433">Leucine-rich repeat</keyword>
<dbReference type="FunFam" id="1.10.10.10:FF:000322">
    <property type="entry name" value="Probable disease resistance protein At1g63360"/>
    <property type="match status" value="2"/>
</dbReference>
<dbReference type="Proteomes" id="UP000824120">
    <property type="component" value="Chromosome 7"/>
</dbReference>
<comment type="caution">
    <text evidence="18">The sequence shown here is derived from an EMBL/GenBank/DDBJ whole genome shotgun (WGS) entry which is preliminary data.</text>
</comment>
<evidence type="ECO:0000256" key="13">
    <source>
        <dbReference type="ARBA" id="ARBA00023136"/>
    </source>
</evidence>
<dbReference type="InterPro" id="IPR042197">
    <property type="entry name" value="Apaf_helical"/>
</dbReference>
<keyword evidence="11" id="KW-0067">ATP-binding</keyword>
<evidence type="ECO:0000256" key="12">
    <source>
        <dbReference type="ARBA" id="ARBA00023054"/>
    </source>
</evidence>
<dbReference type="InterPro" id="IPR032675">
    <property type="entry name" value="LRR_dom_sf"/>
</dbReference>
<keyword evidence="19" id="KW-1185">Reference proteome</keyword>
<feature type="domain" description="NB-ARC" evidence="15">
    <location>
        <begin position="968"/>
        <end position="1152"/>
    </location>
</feature>
<evidence type="ECO:0000256" key="2">
    <source>
        <dbReference type="ARBA" id="ARBA00004170"/>
    </source>
</evidence>
<dbReference type="FunFam" id="3.40.50.300:FF:001091">
    <property type="entry name" value="Probable disease resistance protein At1g61300"/>
    <property type="match status" value="2"/>
</dbReference>
<dbReference type="EMBL" id="JACXVP010000007">
    <property type="protein sequence ID" value="KAG5594359.1"/>
    <property type="molecule type" value="Genomic_DNA"/>
</dbReference>
<feature type="domain" description="NB-ARC" evidence="15">
    <location>
        <begin position="153"/>
        <end position="318"/>
    </location>
</feature>
<keyword evidence="12 14" id="KW-0175">Coiled coil</keyword>
<evidence type="ECO:0000259" key="17">
    <source>
        <dbReference type="Pfam" id="PF23598"/>
    </source>
</evidence>
<accession>A0A9J5Y3A7</accession>
<keyword evidence="9" id="KW-0547">Nucleotide-binding</keyword>
<evidence type="ECO:0000259" key="15">
    <source>
        <dbReference type="Pfam" id="PF00931"/>
    </source>
</evidence>
<organism evidence="18 19">
    <name type="scientific">Solanum commersonii</name>
    <name type="common">Commerson's wild potato</name>
    <name type="synonym">Commerson's nightshade</name>
    <dbReference type="NCBI Taxonomy" id="4109"/>
    <lineage>
        <taxon>Eukaryota</taxon>
        <taxon>Viridiplantae</taxon>
        <taxon>Streptophyta</taxon>
        <taxon>Embryophyta</taxon>
        <taxon>Tracheophyta</taxon>
        <taxon>Spermatophyta</taxon>
        <taxon>Magnoliopsida</taxon>
        <taxon>eudicotyledons</taxon>
        <taxon>Gunneridae</taxon>
        <taxon>Pentapetalae</taxon>
        <taxon>asterids</taxon>
        <taxon>lamiids</taxon>
        <taxon>Solanales</taxon>
        <taxon>Solanaceae</taxon>
        <taxon>Solanoideae</taxon>
        <taxon>Solaneae</taxon>
        <taxon>Solanum</taxon>
    </lineage>
</organism>
<evidence type="ECO:0000256" key="14">
    <source>
        <dbReference type="SAM" id="Coils"/>
    </source>
</evidence>
<reference evidence="18 19" key="1">
    <citation type="submission" date="2020-09" db="EMBL/GenBank/DDBJ databases">
        <title>De no assembly of potato wild relative species, Solanum commersonii.</title>
        <authorList>
            <person name="Cho K."/>
        </authorList>
    </citation>
    <scope>NUCLEOTIDE SEQUENCE [LARGE SCALE GENOMIC DNA]</scope>
    <source>
        <strain evidence="18">LZ3.2</strain>
        <tissue evidence="18">Leaf</tissue>
    </source>
</reference>
<proteinExistence type="inferred from homology"/>
<dbReference type="InterPro" id="IPR058922">
    <property type="entry name" value="WHD_DRP"/>
</dbReference>
<dbReference type="OrthoDB" id="1478287at2759"/>
<evidence type="ECO:0000256" key="1">
    <source>
        <dbReference type="ARBA" id="ARBA00002074"/>
    </source>
</evidence>
<dbReference type="InterPro" id="IPR002182">
    <property type="entry name" value="NB-ARC"/>
</dbReference>
<keyword evidence="10" id="KW-0611">Plant defense</keyword>
<evidence type="ECO:0000256" key="7">
    <source>
        <dbReference type="ARBA" id="ARBA00022667"/>
    </source>
</evidence>
<dbReference type="GO" id="GO:0043531">
    <property type="term" value="F:ADP binding"/>
    <property type="evidence" value="ECO:0007669"/>
    <property type="project" value="InterPro"/>
</dbReference>
<comment type="function">
    <text evidence="1">Confers resistance to late blight (Phytophthora infestans) races carrying the avirulence gene Avr1. Resistance proteins guard the plant against pathogens that contain an appropriate avirulence protein via an indirect interaction with this avirulence protein. That triggers a defense system including the hypersensitive response, which restricts the pathogen growth.</text>
</comment>
<dbReference type="Gene3D" id="3.80.10.10">
    <property type="entry name" value="Ribonuclease Inhibitor"/>
    <property type="match status" value="1"/>
</dbReference>
<keyword evidence="7" id="KW-0381">Hypersensitive response</keyword>
<dbReference type="SUPFAM" id="SSF52540">
    <property type="entry name" value="P-loop containing nucleoside triphosphate hydrolases"/>
    <property type="match status" value="2"/>
</dbReference>
<keyword evidence="5" id="KW-0963">Cytoplasm</keyword>
<evidence type="ECO:0000256" key="6">
    <source>
        <dbReference type="ARBA" id="ARBA00022614"/>
    </source>
</evidence>
<evidence type="ECO:0000313" key="18">
    <source>
        <dbReference type="EMBL" id="KAG5594359.1"/>
    </source>
</evidence>
<protein>
    <submittedName>
        <fullName evidence="18">Uncharacterized protein</fullName>
    </submittedName>
</protein>
<dbReference type="InterPro" id="IPR036388">
    <property type="entry name" value="WH-like_DNA-bd_sf"/>
</dbReference>
<evidence type="ECO:0000313" key="19">
    <source>
        <dbReference type="Proteomes" id="UP000824120"/>
    </source>
</evidence>
<dbReference type="GO" id="GO:0005737">
    <property type="term" value="C:cytoplasm"/>
    <property type="evidence" value="ECO:0007669"/>
    <property type="project" value="UniProtKB-SubCell"/>
</dbReference>
<dbReference type="GO" id="GO:0009626">
    <property type="term" value="P:plant-type hypersensitive response"/>
    <property type="evidence" value="ECO:0007669"/>
    <property type="project" value="UniProtKB-KW"/>
</dbReference>
<evidence type="ECO:0000256" key="8">
    <source>
        <dbReference type="ARBA" id="ARBA00022737"/>
    </source>
</evidence>
<dbReference type="GO" id="GO:0016020">
    <property type="term" value="C:membrane"/>
    <property type="evidence" value="ECO:0007669"/>
    <property type="project" value="UniProtKB-SubCell"/>
</dbReference>
<dbReference type="GO" id="GO:0005524">
    <property type="term" value="F:ATP binding"/>
    <property type="evidence" value="ECO:0007669"/>
    <property type="project" value="UniProtKB-KW"/>
</dbReference>
<evidence type="ECO:0000256" key="4">
    <source>
        <dbReference type="ARBA" id="ARBA00008894"/>
    </source>
</evidence>
<dbReference type="SUPFAM" id="SSF52058">
    <property type="entry name" value="L domain-like"/>
    <property type="match status" value="1"/>
</dbReference>
<feature type="coiled-coil region" evidence="14">
    <location>
        <begin position="52"/>
        <end position="79"/>
    </location>
</feature>
<dbReference type="InterPro" id="IPR027417">
    <property type="entry name" value="P-loop_NTPase"/>
</dbReference>
<gene>
    <name evidence="18" type="ORF">H5410_035591</name>
</gene>
<dbReference type="PANTHER" id="PTHR23155:SF1152">
    <property type="entry name" value="AAA+ ATPASE DOMAIN-CONTAINING PROTEIN"/>
    <property type="match status" value="1"/>
</dbReference>
<feature type="domain" description="Disease resistance protein winged helix" evidence="16">
    <location>
        <begin position="405"/>
        <end position="470"/>
    </location>
</feature>
<evidence type="ECO:0000259" key="16">
    <source>
        <dbReference type="Pfam" id="PF23559"/>
    </source>
</evidence>
<dbReference type="InterPro" id="IPR044974">
    <property type="entry name" value="Disease_R_plants"/>
</dbReference>
<dbReference type="Pfam" id="PF23598">
    <property type="entry name" value="LRR_14"/>
    <property type="match status" value="1"/>
</dbReference>
<comment type="similarity">
    <text evidence="4">Belongs to the disease resistance NB-LRR family.</text>
</comment>
<evidence type="ECO:0000256" key="10">
    <source>
        <dbReference type="ARBA" id="ARBA00022821"/>
    </source>
</evidence>
<dbReference type="Pfam" id="PF23559">
    <property type="entry name" value="WHD_DRP"/>
    <property type="match status" value="2"/>
</dbReference>
<dbReference type="Gene3D" id="1.10.8.430">
    <property type="entry name" value="Helical domain of apoptotic protease-activating factors"/>
    <property type="match status" value="2"/>
</dbReference>
<keyword evidence="8" id="KW-0677">Repeat</keyword>
<dbReference type="PANTHER" id="PTHR23155">
    <property type="entry name" value="DISEASE RESISTANCE PROTEIN RP"/>
    <property type="match status" value="1"/>
</dbReference>